<organism evidence="2 3">
    <name type="scientific">Dreissena polymorpha</name>
    <name type="common">Zebra mussel</name>
    <name type="synonym">Mytilus polymorpha</name>
    <dbReference type="NCBI Taxonomy" id="45954"/>
    <lineage>
        <taxon>Eukaryota</taxon>
        <taxon>Metazoa</taxon>
        <taxon>Spiralia</taxon>
        <taxon>Lophotrochozoa</taxon>
        <taxon>Mollusca</taxon>
        <taxon>Bivalvia</taxon>
        <taxon>Autobranchia</taxon>
        <taxon>Heteroconchia</taxon>
        <taxon>Euheterodonta</taxon>
        <taxon>Imparidentia</taxon>
        <taxon>Neoheterodontei</taxon>
        <taxon>Myida</taxon>
        <taxon>Dreissenoidea</taxon>
        <taxon>Dreissenidae</taxon>
        <taxon>Dreissena</taxon>
    </lineage>
</organism>
<evidence type="ECO:0000313" key="3">
    <source>
        <dbReference type="Proteomes" id="UP000828390"/>
    </source>
</evidence>
<comment type="caution">
    <text evidence="2">The sequence shown here is derived from an EMBL/GenBank/DDBJ whole genome shotgun (WGS) entry which is preliminary data.</text>
</comment>
<feature type="region of interest" description="Disordered" evidence="1">
    <location>
        <begin position="79"/>
        <end position="105"/>
    </location>
</feature>
<evidence type="ECO:0000256" key="1">
    <source>
        <dbReference type="SAM" id="MobiDB-lite"/>
    </source>
</evidence>
<name>A0A9D4G8N8_DREPO</name>
<protein>
    <submittedName>
        <fullName evidence="2">Uncharacterized protein</fullName>
    </submittedName>
</protein>
<dbReference type="EMBL" id="JAIWYP010000006">
    <property type="protein sequence ID" value="KAH3812307.1"/>
    <property type="molecule type" value="Genomic_DNA"/>
</dbReference>
<gene>
    <name evidence="2" type="ORF">DPMN_140736</name>
</gene>
<dbReference type="AlphaFoldDB" id="A0A9D4G8N8"/>
<reference evidence="2" key="1">
    <citation type="journal article" date="2019" name="bioRxiv">
        <title>The Genome of the Zebra Mussel, Dreissena polymorpha: A Resource for Invasive Species Research.</title>
        <authorList>
            <person name="McCartney M.A."/>
            <person name="Auch B."/>
            <person name="Kono T."/>
            <person name="Mallez S."/>
            <person name="Zhang Y."/>
            <person name="Obille A."/>
            <person name="Becker A."/>
            <person name="Abrahante J.E."/>
            <person name="Garbe J."/>
            <person name="Badalamenti J.P."/>
            <person name="Herman A."/>
            <person name="Mangelson H."/>
            <person name="Liachko I."/>
            <person name="Sullivan S."/>
            <person name="Sone E.D."/>
            <person name="Koren S."/>
            <person name="Silverstein K.A.T."/>
            <person name="Beckman K.B."/>
            <person name="Gohl D.M."/>
        </authorList>
    </citation>
    <scope>NUCLEOTIDE SEQUENCE</scope>
    <source>
        <strain evidence="2">Duluth1</strain>
        <tissue evidence="2">Whole animal</tissue>
    </source>
</reference>
<proteinExistence type="predicted"/>
<dbReference type="Proteomes" id="UP000828390">
    <property type="component" value="Unassembled WGS sequence"/>
</dbReference>
<sequence>MATIMKLQRYIDHDLQMTPIDFEVTRYIDHDSQKTPIDFEVTRSKSLLSRDNDAKDVLDKNKLNTHKVQYLKHRHFPVERPMMEIPKNTKIPSPSLATKPRVHPT</sequence>
<accession>A0A9D4G8N8</accession>
<keyword evidence="3" id="KW-1185">Reference proteome</keyword>
<evidence type="ECO:0000313" key="2">
    <source>
        <dbReference type="EMBL" id="KAH3812307.1"/>
    </source>
</evidence>
<reference evidence="2" key="2">
    <citation type="submission" date="2020-11" db="EMBL/GenBank/DDBJ databases">
        <authorList>
            <person name="McCartney M.A."/>
            <person name="Auch B."/>
            <person name="Kono T."/>
            <person name="Mallez S."/>
            <person name="Becker A."/>
            <person name="Gohl D.M."/>
            <person name="Silverstein K.A.T."/>
            <person name="Koren S."/>
            <person name="Bechman K.B."/>
            <person name="Herman A."/>
            <person name="Abrahante J.E."/>
            <person name="Garbe J."/>
        </authorList>
    </citation>
    <scope>NUCLEOTIDE SEQUENCE</scope>
    <source>
        <strain evidence="2">Duluth1</strain>
        <tissue evidence="2">Whole animal</tissue>
    </source>
</reference>